<protein>
    <submittedName>
        <fullName evidence="1">Uncharacterized protein</fullName>
    </submittedName>
</protein>
<dbReference type="AlphaFoldDB" id="A0A5B8KRV7"/>
<keyword evidence="1" id="KW-0614">Plasmid</keyword>
<accession>A0A5B8KRV7</accession>
<organism evidence="1">
    <name type="scientific">Leclercia adecarboxylata</name>
    <dbReference type="NCBI Taxonomy" id="83655"/>
    <lineage>
        <taxon>Bacteria</taxon>
        <taxon>Pseudomonadati</taxon>
        <taxon>Pseudomonadota</taxon>
        <taxon>Gammaproteobacteria</taxon>
        <taxon>Enterobacterales</taxon>
        <taxon>Enterobacteriaceae</taxon>
        <taxon>Leclercia</taxon>
    </lineage>
</organism>
<evidence type="ECO:0000313" key="1">
    <source>
        <dbReference type="EMBL" id="QDY98054.1"/>
    </source>
</evidence>
<sequence length="74" mass="8555">MFLLQQNGEEVARRIYAQEVNGWRQTFSPKAPVFPVVPVNAFHVDMTDPATASWDIDMHDSEYAQMDSIQERIK</sequence>
<geneLocation type="plasmid" evidence="1">
    <name>p16005813A</name>
</geneLocation>
<reference evidence="1" key="1">
    <citation type="submission" date="2018-10" db="EMBL/GenBank/DDBJ databases">
        <authorList>
            <person name="Zhou D."/>
            <person name="Yin Z."/>
            <person name="Feng J."/>
        </authorList>
    </citation>
    <scope>NUCLEOTIDE SEQUENCE</scope>
    <source>
        <strain evidence="1">16005813</strain>
        <plasmid evidence="1">p16005813A</plasmid>
    </source>
</reference>
<dbReference type="EMBL" id="MK036891">
    <property type="protein sequence ID" value="QDY98054.1"/>
    <property type="molecule type" value="Genomic_DNA"/>
</dbReference>
<name>A0A5B8KRV7_9ENTR</name>
<proteinExistence type="predicted"/>